<reference evidence="1 2" key="1">
    <citation type="submission" date="2015-04" db="EMBL/GenBank/DDBJ databases">
        <authorList>
            <person name="Syromyatnikov M.Y."/>
            <person name="Popov V.N."/>
        </authorList>
    </citation>
    <scope>NUCLEOTIDE SEQUENCE [LARGE SCALE GENOMIC DNA]</scope>
</reference>
<dbReference type="Proteomes" id="UP000183832">
    <property type="component" value="Unassembled WGS sequence"/>
</dbReference>
<organism evidence="1 2">
    <name type="scientific">Clunio marinus</name>
    <dbReference type="NCBI Taxonomy" id="568069"/>
    <lineage>
        <taxon>Eukaryota</taxon>
        <taxon>Metazoa</taxon>
        <taxon>Ecdysozoa</taxon>
        <taxon>Arthropoda</taxon>
        <taxon>Hexapoda</taxon>
        <taxon>Insecta</taxon>
        <taxon>Pterygota</taxon>
        <taxon>Neoptera</taxon>
        <taxon>Endopterygota</taxon>
        <taxon>Diptera</taxon>
        <taxon>Nematocera</taxon>
        <taxon>Chironomoidea</taxon>
        <taxon>Chironomidae</taxon>
        <taxon>Clunio</taxon>
    </lineage>
</organism>
<dbReference type="AlphaFoldDB" id="A0A1J1J7G0"/>
<accession>A0A1J1J7G0</accession>
<gene>
    <name evidence="1" type="ORF">CLUMA_CG020379</name>
</gene>
<proteinExistence type="predicted"/>
<evidence type="ECO:0000313" key="2">
    <source>
        <dbReference type="Proteomes" id="UP000183832"/>
    </source>
</evidence>
<keyword evidence="2" id="KW-1185">Reference proteome</keyword>
<sequence>MGSKSLLSAMCNETVDVSISTSSEKSNRTFNVEDEVEQKNLFPSAMYAHFCHSEIEFTDEDKQSKRLTQYYPQTHQFNVMNVARITPPSKTPFTLNSPLVFPSQQIYSGQHFSNLHEEYLNSEYRLNREVWTQEATVIEDSSLMPMTGFSSQEK</sequence>
<name>A0A1J1J7G0_9DIPT</name>
<dbReference type="EMBL" id="CVRI01000070">
    <property type="protein sequence ID" value="CRL07406.1"/>
    <property type="molecule type" value="Genomic_DNA"/>
</dbReference>
<protein>
    <submittedName>
        <fullName evidence="1">CLUMA_CG020379, isoform A</fullName>
    </submittedName>
</protein>
<evidence type="ECO:0000313" key="1">
    <source>
        <dbReference type="EMBL" id="CRL07406.1"/>
    </source>
</evidence>